<sequence>MGHDKYALSPKVLKAKRTLLCSLPPRRCQAASRVGWEEEMARAPRKVPREEERGEEGFEASLPSVPRCVCLTLFPRPQTVLWCEPTGKHPQQRPCVGAARICLGRPSDRGQMSDLAVRLGSERAVWSGAAVSAGFDARLRQMLGPLSSPRGSRQPRLKLPNLPRAPETARKLVERIREETSLFTVSLAQLQGI</sequence>
<accession>A0A9Q1G4X7</accession>
<keyword evidence="2" id="KW-1185">Reference proteome</keyword>
<dbReference type="Proteomes" id="UP001152622">
    <property type="component" value="Chromosome 2"/>
</dbReference>
<protein>
    <submittedName>
        <fullName evidence="1">Uncharacterized protein</fullName>
    </submittedName>
</protein>
<dbReference type="EMBL" id="JAINUF010000002">
    <property type="protein sequence ID" value="KAJ8375081.1"/>
    <property type="molecule type" value="Genomic_DNA"/>
</dbReference>
<proteinExistence type="predicted"/>
<evidence type="ECO:0000313" key="1">
    <source>
        <dbReference type="EMBL" id="KAJ8375081.1"/>
    </source>
</evidence>
<name>A0A9Q1G4X7_SYNKA</name>
<organism evidence="1 2">
    <name type="scientific">Synaphobranchus kaupii</name>
    <name type="common">Kaup's arrowtooth eel</name>
    <dbReference type="NCBI Taxonomy" id="118154"/>
    <lineage>
        <taxon>Eukaryota</taxon>
        <taxon>Metazoa</taxon>
        <taxon>Chordata</taxon>
        <taxon>Craniata</taxon>
        <taxon>Vertebrata</taxon>
        <taxon>Euteleostomi</taxon>
        <taxon>Actinopterygii</taxon>
        <taxon>Neopterygii</taxon>
        <taxon>Teleostei</taxon>
        <taxon>Anguilliformes</taxon>
        <taxon>Synaphobranchidae</taxon>
        <taxon>Synaphobranchus</taxon>
    </lineage>
</organism>
<reference evidence="1" key="1">
    <citation type="journal article" date="2023" name="Science">
        <title>Genome structures resolve the early diversification of teleost fishes.</title>
        <authorList>
            <person name="Parey E."/>
            <person name="Louis A."/>
            <person name="Montfort J."/>
            <person name="Bouchez O."/>
            <person name="Roques C."/>
            <person name="Iampietro C."/>
            <person name="Lluch J."/>
            <person name="Castinel A."/>
            <person name="Donnadieu C."/>
            <person name="Desvignes T."/>
            <person name="Floi Bucao C."/>
            <person name="Jouanno E."/>
            <person name="Wen M."/>
            <person name="Mejri S."/>
            <person name="Dirks R."/>
            <person name="Jansen H."/>
            <person name="Henkel C."/>
            <person name="Chen W.J."/>
            <person name="Zahm M."/>
            <person name="Cabau C."/>
            <person name="Klopp C."/>
            <person name="Thompson A.W."/>
            <person name="Robinson-Rechavi M."/>
            <person name="Braasch I."/>
            <person name="Lecointre G."/>
            <person name="Bobe J."/>
            <person name="Postlethwait J.H."/>
            <person name="Berthelot C."/>
            <person name="Roest Crollius H."/>
            <person name="Guiguen Y."/>
        </authorList>
    </citation>
    <scope>NUCLEOTIDE SEQUENCE</scope>
    <source>
        <strain evidence="1">WJC10195</strain>
    </source>
</reference>
<comment type="caution">
    <text evidence="1">The sequence shown here is derived from an EMBL/GenBank/DDBJ whole genome shotgun (WGS) entry which is preliminary data.</text>
</comment>
<evidence type="ECO:0000313" key="2">
    <source>
        <dbReference type="Proteomes" id="UP001152622"/>
    </source>
</evidence>
<dbReference type="AlphaFoldDB" id="A0A9Q1G4X7"/>
<gene>
    <name evidence="1" type="ORF">SKAU_G00056610</name>
</gene>